<gene>
    <name evidence="2" type="ORF">PXEA_LOCUS25964</name>
</gene>
<proteinExistence type="predicted"/>
<evidence type="ECO:0000313" key="2">
    <source>
        <dbReference type="EMBL" id="VEL32524.1"/>
    </source>
</evidence>
<reference evidence="2" key="1">
    <citation type="submission" date="2018-11" db="EMBL/GenBank/DDBJ databases">
        <authorList>
            <consortium name="Pathogen Informatics"/>
        </authorList>
    </citation>
    <scope>NUCLEOTIDE SEQUENCE</scope>
</reference>
<feature type="compositionally biased region" description="Polar residues" evidence="1">
    <location>
        <begin position="69"/>
        <end position="90"/>
    </location>
</feature>
<protein>
    <submittedName>
        <fullName evidence="2">Uncharacterized protein</fullName>
    </submittedName>
</protein>
<feature type="region of interest" description="Disordered" evidence="1">
    <location>
        <begin position="63"/>
        <end position="90"/>
    </location>
</feature>
<sequence length="145" mass="14500">MSVTNQEQDDVSLSQLSLSGSGGNIGVCNQKSNLHGHIGSHGSVVGATGVAIGYDIRGSGGGAIVGGTPQHSASGWPSGLRSDSPTPSQLSTVTQATLSTAHCSAVSGSACGDSTAAAAVLRDPAALEQEKAERAEDERQLKLQM</sequence>
<accession>A0A3S5C3C0</accession>
<dbReference type="AlphaFoldDB" id="A0A3S5C3C0"/>
<evidence type="ECO:0000256" key="1">
    <source>
        <dbReference type="SAM" id="MobiDB-lite"/>
    </source>
</evidence>
<evidence type="ECO:0000313" key="3">
    <source>
        <dbReference type="Proteomes" id="UP000784294"/>
    </source>
</evidence>
<dbReference type="Proteomes" id="UP000784294">
    <property type="component" value="Unassembled WGS sequence"/>
</dbReference>
<dbReference type="EMBL" id="CAAALY010244292">
    <property type="protein sequence ID" value="VEL32524.1"/>
    <property type="molecule type" value="Genomic_DNA"/>
</dbReference>
<comment type="caution">
    <text evidence="2">The sequence shown here is derived from an EMBL/GenBank/DDBJ whole genome shotgun (WGS) entry which is preliminary data.</text>
</comment>
<name>A0A3S5C3C0_9PLAT</name>
<organism evidence="2 3">
    <name type="scientific">Protopolystoma xenopodis</name>
    <dbReference type="NCBI Taxonomy" id="117903"/>
    <lineage>
        <taxon>Eukaryota</taxon>
        <taxon>Metazoa</taxon>
        <taxon>Spiralia</taxon>
        <taxon>Lophotrochozoa</taxon>
        <taxon>Platyhelminthes</taxon>
        <taxon>Monogenea</taxon>
        <taxon>Polyopisthocotylea</taxon>
        <taxon>Polystomatidea</taxon>
        <taxon>Polystomatidae</taxon>
        <taxon>Protopolystoma</taxon>
    </lineage>
</organism>
<keyword evidence="3" id="KW-1185">Reference proteome</keyword>